<dbReference type="EMBL" id="LRFG02000002">
    <property type="protein sequence ID" value="PCO05877.1"/>
    <property type="molecule type" value="Genomic_DNA"/>
</dbReference>
<accession>A0ABX4I0D4</accession>
<dbReference type="InterPro" id="IPR019734">
    <property type="entry name" value="TPR_rpt"/>
</dbReference>
<evidence type="ECO:0000313" key="4">
    <source>
        <dbReference type="Proteomes" id="UP000218427"/>
    </source>
</evidence>
<dbReference type="InterPro" id="IPR027417">
    <property type="entry name" value="P-loop_NTPase"/>
</dbReference>
<name>A0ABX4I0D4_9GAMM</name>
<evidence type="ECO:0000313" key="3">
    <source>
        <dbReference type="EMBL" id="PCO05877.1"/>
    </source>
</evidence>
<comment type="caution">
    <text evidence="3">The sequence shown here is derived from an EMBL/GenBank/DDBJ whole genome shotgun (WGS) entry which is preliminary data.</text>
</comment>
<keyword evidence="1" id="KW-0808">Transferase</keyword>
<organism evidence="3 4">
    <name type="scientific">Microbulbifer flavimaris</name>
    <dbReference type="NCBI Taxonomy" id="1781068"/>
    <lineage>
        <taxon>Bacteria</taxon>
        <taxon>Pseudomonadati</taxon>
        <taxon>Pseudomonadota</taxon>
        <taxon>Gammaproteobacteria</taxon>
        <taxon>Cellvibrionales</taxon>
        <taxon>Microbulbiferaceae</taxon>
        <taxon>Microbulbifer</taxon>
    </lineage>
</organism>
<dbReference type="SMART" id="SM00028">
    <property type="entry name" value="TPR"/>
    <property type="match status" value="2"/>
</dbReference>
<dbReference type="PROSITE" id="PS50005">
    <property type="entry name" value="TPR"/>
    <property type="match status" value="1"/>
</dbReference>
<proteinExistence type="predicted"/>
<dbReference type="PANTHER" id="PTHR12788:SF10">
    <property type="entry name" value="PROTEIN-TYROSINE SULFOTRANSFERASE"/>
    <property type="match status" value="1"/>
</dbReference>
<dbReference type="Proteomes" id="UP000218427">
    <property type="component" value="Unassembled WGS sequence"/>
</dbReference>
<dbReference type="SUPFAM" id="SSF48452">
    <property type="entry name" value="TPR-like"/>
    <property type="match status" value="1"/>
</dbReference>
<evidence type="ECO:0000256" key="1">
    <source>
        <dbReference type="ARBA" id="ARBA00022679"/>
    </source>
</evidence>
<sequence>MLVEQTQKNKTPAAFIDSANQALKKGMFADAAAIMREGVSSYPREVGLFPLAIRTLIYTGEHGEASALLDQYARLARGNDHHSGLCAELYALVQKQAEAVRIYRPLASGGNRDARYNLGVNLLAIGELSEAEQVLEDLVAEDPNDAQALLVLSGLRRVTADSNHIEQLQRTLRNQKLPAMEHLKLHYALGKEFEDLGEYEQAFRHFQLGAEKRRSMLKYRVESDQKTLALIAEHHNRLEPVNCDSSAGQEAVFIFGLPRSGTTLVDRILSSHSRCDSFGEITDLPMALMVLAGSSLPKERLVQETAHWAPEKIAGSYLGRLSNFASGAEKHIDKTPLNFLYAGLIARSMPGATMIWMERHPLDACFAMYKTLFKMGYPFSYSFEDLAAYYLAYDRLKRHWQELLGDRIRFQSYEKLVQGFDLEARALVKTAGMEWETDCGEFHKNRSAVATASSAQVRQPLYKRAVAHWRKYEEQLAPLADALRAGGVELD</sequence>
<dbReference type="InterPro" id="IPR026634">
    <property type="entry name" value="TPST-like"/>
</dbReference>
<keyword evidence="4" id="KW-1185">Reference proteome</keyword>
<dbReference type="Pfam" id="PF13469">
    <property type="entry name" value="Sulfotransfer_3"/>
    <property type="match status" value="1"/>
</dbReference>
<reference evidence="3" key="1">
    <citation type="submission" date="2017-08" db="EMBL/GenBank/DDBJ databases">
        <title>Microbulbifer marisrubri sp. nov., a halophilic alphaproteobacterium isolated from marine sediment of the Yellow Sea, China.</title>
        <authorList>
            <person name="Zhang G."/>
            <person name="Xiong Q."/>
        </authorList>
    </citation>
    <scope>NUCLEOTIDE SEQUENCE [LARGE SCALE GENOMIC DNA]</scope>
    <source>
        <strain evidence="3">WRN-8</strain>
    </source>
</reference>
<keyword evidence="2" id="KW-0802">TPR repeat</keyword>
<dbReference type="Pfam" id="PF14559">
    <property type="entry name" value="TPR_19"/>
    <property type="match status" value="1"/>
</dbReference>
<dbReference type="SUPFAM" id="SSF52540">
    <property type="entry name" value="P-loop containing nucleoside triphosphate hydrolases"/>
    <property type="match status" value="1"/>
</dbReference>
<gene>
    <name evidence="3" type="ORF">AWR36_007710</name>
</gene>
<evidence type="ECO:0000256" key="2">
    <source>
        <dbReference type="PROSITE-ProRule" id="PRU00339"/>
    </source>
</evidence>
<feature type="repeat" description="TPR" evidence="2">
    <location>
        <begin position="112"/>
        <end position="145"/>
    </location>
</feature>
<dbReference type="InterPro" id="IPR011990">
    <property type="entry name" value="TPR-like_helical_dom_sf"/>
</dbReference>
<protein>
    <submittedName>
        <fullName evidence="3">Sulfotransferase family protein</fullName>
    </submittedName>
</protein>
<dbReference type="Gene3D" id="1.25.40.10">
    <property type="entry name" value="Tetratricopeptide repeat domain"/>
    <property type="match status" value="1"/>
</dbReference>
<dbReference type="PANTHER" id="PTHR12788">
    <property type="entry name" value="PROTEIN-TYROSINE SULFOTRANSFERASE 2"/>
    <property type="match status" value="1"/>
</dbReference>
<dbReference type="Gene3D" id="3.40.50.300">
    <property type="entry name" value="P-loop containing nucleotide triphosphate hydrolases"/>
    <property type="match status" value="1"/>
</dbReference>